<accession>X1LYQ4</accession>
<dbReference type="Gene3D" id="1.10.10.10">
    <property type="entry name" value="Winged helix-like DNA-binding domain superfamily/Winged helix DNA-binding domain"/>
    <property type="match status" value="1"/>
</dbReference>
<evidence type="ECO:0000313" key="1">
    <source>
        <dbReference type="EMBL" id="GAI24228.1"/>
    </source>
</evidence>
<dbReference type="InterPro" id="IPR036388">
    <property type="entry name" value="WH-like_DNA-bd_sf"/>
</dbReference>
<protein>
    <recommendedName>
        <fullName evidence="2">HTH arsR-type domain-containing protein</fullName>
    </recommendedName>
</protein>
<name>X1LYQ4_9ZZZZ</name>
<dbReference type="SUPFAM" id="SSF46785">
    <property type="entry name" value="Winged helix' DNA-binding domain"/>
    <property type="match status" value="1"/>
</dbReference>
<dbReference type="InterPro" id="IPR036390">
    <property type="entry name" value="WH_DNA-bd_sf"/>
</dbReference>
<gene>
    <name evidence="1" type="ORF">S06H3_27854</name>
</gene>
<sequence>MEERGVADRILALAYGNHPKSASLKPEALKVLRALREQGTMSIEQLMGVLELNQDSSAGRKHFYILMRPLRETGMISTRRVGGKTSYYLSYDGFSQFLREIRKEAEYWLTPEGSRERV</sequence>
<dbReference type="EMBL" id="BARV01016197">
    <property type="protein sequence ID" value="GAI24228.1"/>
    <property type="molecule type" value="Genomic_DNA"/>
</dbReference>
<proteinExistence type="predicted"/>
<reference evidence="1" key="1">
    <citation type="journal article" date="2014" name="Front. Microbiol.">
        <title>High frequency of phylogenetically diverse reductive dehalogenase-homologous genes in deep subseafloor sedimentary metagenomes.</title>
        <authorList>
            <person name="Kawai M."/>
            <person name="Futagami T."/>
            <person name="Toyoda A."/>
            <person name="Takaki Y."/>
            <person name="Nishi S."/>
            <person name="Hori S."/>
            <person name="Arai W."/>
            <person name="Tsubouchi T."/>
            <person name="Morono Y."/>
            <person name="Uchiyama I."/>
            <person name="Ito T."/>
            <person name="Fujiyama A."/>
            <person name="Inagaki F."/>
            <person name="Takami H."/>
        </authorList>
    </citation>
    <scope>NUCLEOTIDE SEQUENCE</scope>
    <source>
        <strain evidence="1">Expedition CK06-06</strain>
    </source>
</reference>
<evidence type="ECO:0008006" key="2">
    <source>
        <dbReference type="Google" id="ProtNLM"/>
    </source>
</evidence>
<dbReference type="AlphaFoldDB" id="X1LYQ4"/>
<organism evidence="1">
    <name type="scientific">marine sediment metagenome</name>
    <dbReference type="NCBI Taxonomy" id="412755"/>
    <lineage>
        <taxon>unclassified sequences</taxon>
        <taxon>metagenomes</taxon>
        <taxon>ecological metagenomes</taxon>
    </lineage>
</organism>
<comment type="caution">
    <text evidence="1">The sequence shown here is derived from an EMBL/GenBank/DDBJ whole genome shotgun (WGS) entry which is preliminary data.</text>
</comment>